<dbReference type="Pfam" id="PF00534">
    <property type="entry name" value="Glycos_transf_1"/>
    <property type="match status" value="1"/>
</dbReference>
<dbReference type="Proteomes" id="UP000295221">
    <property type="component" value="Unassembled WGS sequence"/>
</dbReference>
<dbReference type="SUPFAM" id="SSF53756">
    <property type="entry name" value="UDP-Glycosyltransferase/glycogen phosphorylase"/>
    <property type="match status" value="1"/>
</dbReference>
<evidence type="ECO:0000313" key="3">
    <source>
        <dbReference type="Proteomes" id="UP000295221"/>
    </source>
</evidence>
<evidence type="ECO:0000259" key="1">
    <source>
        <dbReference type="Pfam" id="PF00534"/>
    </source>
</evidence>
<name>A0A4R2GGX8_9BACT</name>
<gene>
    <name evidence="2" type="ORF">EV194_10987</name>
</gene>
<evidence type="ECO:0000313" key="2">
    <source>
        <dbReference type="EMBL" id="TCO07269.1"/>
    </source>
</evidence>
<dbReference type="PANTHER" id="PTHR12526:SF630">
    <property type="entry name" value="GLYCOSYLTRANSFERASE"/>
    <property type="match status" value="1"/>
</dbReference>
<dbReference type="AlphaFoldDB" id="A0A4R2GGX8"/>
<dbReference type="CDD" id="cd03801">
    <property type="entry name" value="GT4_PimA-like"/>
    <property type="match status" value="1"/>
</dbReference>
<dbReference type="EMBL" id="SLWK01000009">
    <property type="protein sequence ID" value="TCO07269.1"/>
    <property type="molecule type" value="Genomic_DNA"/>
</dbReference>
<comment type="caution">
    <text evidence="2">The sequence shown here is derived from an EMBL/GenBank/DDBJ whole genome shotgun (WGS) entry which is preliminary data.</text>
</comment>
<proteinExistence type="predicted"/>
<dbReference type="Gene3D" id="3.40.50.2000">
    <property type="entry name" value="Glycogen Phosphorylase B"/>
    <property type="match status" value="4"/>
</dbReference>
<dbReference type="GO" id="GO:0016757">
    <property type="term" value="F:glycosyltransferase activity"/>
    <property type="evidence" value="ECO:0007669"/>
    <property type="project" value="InterPro"/>
</dbReference>
<dbReference type="InterPro" id="IPR001296">
    <property type="entry name" value="Glyco_trans_1"/>
</dbReference>
<keyword evidence="2" id="KW-0808">Transferase</keyword>
<sequence length="404" mass="45490">MHYISILLEIETQNYPSSGTIDHIMKVLVLYDYPPSPGGLSTQGDLLYKGLLEMGVDAHAAHYESAQEKEWYYRWFEPDIVVGIGYWGHTPQLVLHPQRYGIKTVPWLVADGYIANYQEVLNALPLILVTSNWVKEMYVRDGINPEIIEVLPVGCDTDAFQPFNKHEQKILAVREALGVSLNQIMILTVGGDAASKGAQEVMQALAIIDSKAPGWKYVCKVWPQPRTKVQNLADLEMATRLGIEKNVTYATNTISRAFMPYLIGACDIYAAPSRLEGFGMPQIEAGACEKPVVSLNAMGMLDTLVHKETALLARVANRIVVNEVIVGEESGFEDKHKVLFDIPRTVDYRANVQDIAKYLLTLMNDEALRIRMGKAGRKRVVEKFDYREVAKRFIQIVRDKLNIY</sequence>
<organism evidence="2 3">
    <name type="scientific">Natronoflexus pectinivorans</name>
    <dbReference type="NCBI Taxonomy" id="682526"/>
    <lineage>
        <taxon>Bacteria</taxon>
        <taxon>Pseudomonadati</taxon>
        <taxon>Bacteroidota</taxon>
        <taxon>Bacteroidia</taxon>
        <taxon>Marinilabiliales</taxon>
        <taxon>Marinilabiliaceae</taxon>
        <taxon>Natronoflexus</taxon>
    </lineage>
</organism>
<feature type="domain" description="Glycosyl transferase family 1" evidence="1">
    <location>
        <begin position="174"/>
        <end position="315"/>
    </location>
</feature>
<protein>
    <submittedName>
        <fullName evidence="2">Glycosyl transferase family 1</fullName>
    </submittedName>
</protein>
<reference evidence="2 3" key="1">
    <citation type="submission" date="2019-03" db="EMBL/GenBank/DDBJ databases">
        <title>Genomic Encyclopedia of Type Strains, Phase IV (KMG-IV): sequencing the most valuable type-strain genomes for metagenomic binning, comparative biology and taxonomic classification.</title>
        <authorList>
            <person name="Goeker M."/>
        </authorList>
    </citation>
    <scope>NUCLEOTIDE SEQUENCE [LARGE SCALE GENOMIC DNA]</scope>
    <source>
        <strain evidence="2 3">DSM 24179</strain>
    </source>
</reference>
<accession>A0A4R2GGX8</accession>
<dbReference type="PANTHER" id="PTHR12526">
    <property type="entry name" value="GLYCOSYLTRANSFERASE"/>
    <property type="match status" value="1"/>
</dbReference>
<keyword evidence="3" id="KW-1185">Reference proteome</keyword>